<comment type="caution">
    <text evidence="1">The sequence shown here is derived from an EMBL/GenBank/DDBJ whole genome shotgun (WGS) entry which is preliminary data.</text>
</comment>
<organism evidence="1 2">
    <name type="scientific">Prunus yedoensis var. nudiflora</name>
    <dbReference type="NCBI Taxonomy" id="2094558"/>
    <lineage>
        <taxon>Eukaryota</taxon>
        <taxon>Viridiplantae</taxon>
        <taxon>Streptophyta</taxon>
        <taxon>Embryophyta</taxon>
        <taxon>Tracheophyta</taxon>
        <taxon>Spermatophyta</taxon>
        <taxon>Magnoliopsida</taxon>
        <taxon>eudicotyledons</taxon>
        <taxon>Gunneridae</taxon>
        <taxon>Pentapetalae</taxon>
        <taxon>rosids</taxon>
        <taxon>fabids</taxon>
        <taxon>Rosales</taxon>
        <taxon>Rosaceae</taxon>
        <taxon>Amygdaloideae</taxon>
        <taxon>Amygdaleae</taxon>
        <taxon>Prunus</taxon>
    </lineage>
</organism>
<protein>
    <submittedName>
        <fullName evidence="1">Uncharacterized protein</fullName>
    </submittedName>
</protein>
<proteinExistence type="predicted"/>
<evidence type="ECO:0000313" key="1">
    <source>
        <dbReference type="EMBL" id="PQP95442.1"/>
    </source>
</evidence>
<accession>A0A314XN54</accession>
<dbReference type="AlphaFoldDB" id="A0A314XN54"/>
<sequence length="140" mass="15996">MVVTIPIKTTIPTTMVLDFIIKEDITVVVFQQDTMLKEDITVMAFKEDTMVLVFTVLVPQMVVEDITQVAIMEATTVLCSPLIHLDSLFQHHHLHNTLFLQILVKAFMALQPHLSPHLYRYVNCAMILHTHHPLIPNSNI</sequence>
<keyword evidence="2" id="KW-1185">Reference proteome</keyword>
<name>A0A314XN54_PRUYE</name>
<dbReference type="EMBL" id="PJQY01002245">
    <property type="protein sequence ID" value="PQP95442.1"/>
    <property type="molecule type" value="Genomic_DNA"/>
</dbReference>
<dbReference type="Proteomes" id="UP000250321">
    <property type="component" value="Unassembled WGS sequence"/>
</dbReference>
<gene>
    <name evidence="1" type="ORF">Pyn_20151</name>
</gene>
<reference evidence="1 2" key="1">
    <citation type="submission" date="2018-02" db="EMBL/GenBank/DDBJ databases">
        <title>Draft genome of wild Prunus yedoensis var. nudiflora.</title>
        <authorList>
            <person name="Baek S."/>
            <person name="Kim J.-H."/>
            <person name="Choi K."/>
            <person name="Kim G.-B."/>
            <person name="Cho A."/>
            <person name="Jang H."/>
            <person name="Shin C.-H."/>
            <person name="Yu H.-J."/>
            <person name="Mun J.-H."/>
        </authorList>
    </citation>
    <scope>NUCLEOTIDE SEQUENCE [LARGE SCALE GENOMIC DNA]</scope>
    <source>
        <strain evidence="2">cv. Jeju island</strain>
        <tissue evidence="1">Leaf</tissue>
    </source>
</reference>
<evidence type="ECO:0000313" key="2">
    <source>
        <dbReference type="Proteomes" id="UP000250321"/>
    </source>
</evidence>